<gene>
    <name evidence="1" type="ORF">AMS66_20025</name>
</gene>
<dbReference type="PATRIC" id="fig|1705561.3.peg.4172"/>
<proteinExistence type="predicted"/>
<accession>A0A0N0C3Q7</accession>
<comment type="caution">
    <text evidence="1">The sequence shown here is derived from an EMBL/GenBank/DDBJ whole genome shotgun (WGS) entry which is preliminary data.</text>
</comment>
<evidence type="ECO:0000313" key="2">
    <source>
        <dbReference type="Proteomes" id="UP000037688"/>
    </source>
</evidence>
<dbReference type="AlphaFoldDB" id="A0A0N0C3Q7"/>
<keyword evidence="2" id="KW-1185">Reference proteome</keyword>
<sequence>MNVDEQLAISKRYAQNAPIEIPESANMKAKSMNDGYEQITYKWSDETYKYEVRWHTRTSGAPIDQGNTWVIQRTIPGNGGNRPQSFYKIGESEWVEGYKWYDAIAARKAGTATPEQVRILDQGHWKE</sequence>
<protein>
    <submittedName>
        <fullName evidence="1">Uncharacterized protein</fullName>
    </submittedName>
</protein>
<reference evidence="1 2" key="1">
    <citation type="submission" date="2015-08" db="EMBL/GenBank/DDBJ databases">
        <title>Draft genome sequence of cellulolytic and xylanolytic Paenibacillus sp. A59, isolated from a decaying forest soil from Patagonia, Argentina.</title>
        <authorList>
            <person name="Ghio S."/>
            <person name="Caceres A.M."/>
            <person name="Talia P."/>
            <person name="Grasso D."/>
            <person name="Campos E."/>
        </authorList>
    </citation>
    <scope>NUCLEOTIDE SEQUENCE [LARGE SCALE GENOMIC DNA]</scope>
    <source>
        <strain evidence="1 2">A59</strain>
    </source>
</reference>
<dbReference type="EMBL" id="LITU01000070">
    <property type="protein sequence ID" value="KOY14701.1"/>
    <property type="molecule type" value="Genomic_DNA"/>
</dbReference>
<organism evidence="1 2">
    <name type="scientific">Paenibacillus xylanivorans</name>
    <dbReference type="NCBI Taxonomy" id="1705561"/>
    <lineage>
        <taxon>Bacteria</taxon>
        <taxon>Bacillati</taxon>
        <taxon>Bacillota</taxon>
        <taxon>Bacilli</taxon>
        <taxon>Bacillales</taxon>
        <taxon>Paenibacillaceae</taxon>
        <taxon>Paenibacillus</taxon>
    </lineage>
</organism>
<evidence type="ECO:0000313" key="1">
    <source>
        <dbReference type="EMBL" id="KOY14701.1"/>
    </source>
</evidence>
<dbReference type="Proteomes" id="UP000037688">
    <property type="component" value="Unassembled WGS sequence"/>
</dbReference>
<name>A0A0N0C3Q7_9BACL</name>